<sequence length="568" mass="64946">MRNYLKLIKLTKGKNHHLYIGIIFALFASICMLVAPLYLRTILNNILVHDVKIDLYIVLSLYILGGILTWLSSVFATKYAVYTMEFLRDKLTEKVFNVPIGFLDKTPFGSIINNYTTDVEIIYDGTSHLFSQAFMSIFMMVGSLGLMIYLNVYLAIMVTVLSLLILFVTKKLNKLSEKHYFNLQKNNAELNGLTNEFISEHKLIYSYNYEEIALKRFEEKATELKDSSKRANVISALSNPTTRFINNIIFILIGFIVGYVFTDNFEIGLLTSFIAYSQSFSKPINDLTNLSSILMASTKCMDRVFDLLDEKNEIDLHEFDKEDIFKKGNISINHLYFAYDKRYPLIEDLSLEIKRGDKIAIVGPTGAGKSTLINLLLRFYDAREGNIMIDNKNIDHVSKRALRESIGLVLQEPWLFEGTIYENITYGKEDATMEDVIYASKLAGADEFIQTLKDGYQAKVLEDGRNLSIGQRQLITIARALILDSTILILDEATSNVDRLMERELQKTFKHIIKNKTSFFIAHRLSNVVDSTAIIVMDKGKIVEIGNHEALMNKKGFYYNLFQSQFTV</sequence>
<evidence type="ECO:0000256" key="7">
    <source>
        <dbReference type="ARBA" id="ARBA00023136"/>
    </source>
</evidence>
<dbReference type="GO" id="GO:0016887">
    <property type="term" value="F:ATP hydrolysis activity"/>
    <property type="evidence" value="ECO:0007669"/>
    <property type="project" value="InterPro"/>
</dbReference>
<keyword evidence="11" id="KW-0378">Hydrolase</keyword>
<evidence type="ECO:0000256" key="4">
    <source>
        <dbReference type="ARBA" id="ARBA00022741"/>
    </source>
</evidence>
<proteinExistence type="inferred from homology"/>
<feature type="transmembrane region" description="Helical" evidence="8">
    <location>
        <begin position="20"/>
        <end position="39"/>
    </location>
</feature>
<dbReference type="FunFam" id="3.40.50.300:FF:000218">
    <property type="entry name" value="Multidrug ABC transporter ATP-binding protein"/>
    <property type="match status" value="1"/>
</dbReference>
<keyword evidence="3 8" id="KW-0812">Transmembrane</keyword>
<dbReference type="SMART" id="SM00382">
    <property type="entry name" value="AAA"/>
    <property type="match status" value="1"/>
</dbReference>
<dbReference type="Pfam" id="PF00664">
    <property type="entry name" value="ABC_membrane"/>
    <property type="match status" value="1"/>
</dbReference>
<evidence type="ECO:0000313" key="12">
    <source>
        <dbReference type="Proteomes" id="UP000290909"/>
    </source>
</evidence>
<evidence type="ECO:0000256" key="1">
    <source>
        <dbReference type="ARBA" id="ARBA00004651"/>
    </source>
</evidence>
<organism evidence="11 12">
    <name type="scientific">Acholeplasma hippikon</name>
    <dbReference type="NCBI Taxonomy" id="264636"/>
    <lineage>
        <taxon>Bacteria</taxon>
        <taxon>Bacillati</taxon>
        <taxon>Mycoplasmatota</taxon>
        <taxon>Mollicutes</taxon>
        <taxon>Acholeplasmatales</taxon>
        <taxon>Acholeplasmataceae</taxon>
        <taxon>Acholeplasma</taxon>
    </lineage>
</organism>
<dbReference type="GO" id="GO:0015421">
    <property type="term" value="F:ABC-type oligopeptide transporter activity"/>
    <property type="evidence" value="ECO:0007669"/>
    <property type="project" value="TreeGrafter"/>
</dbReference>
<evidence type="ECO:0000256" key="3">
    <source>
        <dbReference type="ARBA" id="ARBA00022692"/>
    </source>
</evidence>
<evidence type="ECO:0000256" key="5">
    <source>
        <dbReference type="ARBA" id="ARBA00022840"/>
    </source>
</evidence>
<dbReference type="KEGG" id="ahk:NCTC10172_00231"/>
<dbReference type="Pfam" id="PF00005">
    <property type="entry name" value="ABC_tran"/>
    <property type="match status" value="1"/>
</dbReference>
<gene>
    <name evidence="11" type="primary">mldB1_7</name>
    <name evidence="11" type="ORF">NCTC10172_00231</name>
</gene>
<feature type="domain" description="ABC transporter" evidence="9">
    <location>
        <begin position="330"/>
        <end position="564"/>
    </location>
</feature>
<dbReference type="EMBL" id="LR215050">
    <property type="protein sequence ID" value="VEU82223.1"/>
    <property type="molecule type" value="Genomic_DNA"/>
</dbReference>
<dbReference type="STRING" id="1408416.GCA_000702765_00786"/>
<dbReference type="InterPro" id="IPR011527">
    <property type="entry name" value="ABC1_TM_dom"/>
</dbReference>
<evidence type="ECO:0000259" key="10">
    <source>
        <dbReference type="PROSITE" id="PS50929"/>
    </source>
</evidence>
<dbReference type="PANTHER" id="PTHR43394:SF1">
    <property type="entry name" value="ATP-BINDING CASSETTE SUB-FAMILY B MEMBER 10, MITOCHONDRIAL"/>
    <property type="match status" value="1"/>
</dbReference>
<dbReference type="GO" id="GO:0005524">
    <property type="term" value="F:ATP binding"/>
    <property type="evidence" value="ECO:0007669"/>
    <property type="project" value="UniProtKB-KW"/>
</dbReference>
<dbReference type="Gene3D" id="1.20.1560.10">
    <property type="entry name" value="ABC transporter type 1, transmembrane domain"/>
    <property type="match status" value="1"/>
</dbReference>
<protein>
    <submittedName>
        <fullName evidence="11">ABC-type multidrug/protein/lipid transport system ATPase component</fullName>
        <ecNumber evidence="11">3.6.3.-</ecNumber>
    </submittedName>
</protein>
<dbReference type="PROSITE" id="PS50929">
    <property type="entry name" value="ABC_TM1F"/>
    <property type="match status" value="1"/>
</dbReference>
<dbReference type="PANTHER" id="PTHR43394">
    <property type="entry name" value="ATP-DEPENDENT PERMEASE MDL1, MITOCHONDRIAL"/>
    <property type="match status" value="1"/>
</dbReference>
<comment type="similarity">
    <text evidence="2">Belongs to the ABC transporter superfamily.</text>
</comment>
<name>A0A449BIJ1_9MOLU</name>
<keyword evidence="4" id="KW-0547">Nucleotide-binding</keyword>
<keyword evidence="12" id="KW-1185">Reference proteome</keyword>
<evidence type="ECO:0000256" key="8">
    <source>
        <dbReference type="SAM" id="Phobius"/>
    </source>
</evidence>
<feature type="transmembrane region" description="Helical" evidence="8">
    <location>
        <begin position="152"/>
        <end position="169"/>
    </location>
</feature>
<dbReference type="EC" id="3.6.3.-" evidence="11"/>
<dbReference type="PROSITE" id="PS50893">
    <property type="entry name" value="ABC_TRANSPORTER_2"/>
    <property type="match status" value="1"/>
</dbReference>
<evidence type="ECO:0000256" key="6">
    <source>
        <dbReference type="ARBA" id="ARBA00022989"/>
    </source>
</evidence>
<dbReference type="SUPFAM" id="SSF90123">
    <property type="entry name" value="ABC transporter transmembrane region"/>
    <property type="match status" value="1"/>
</dbReference>
<feature type="domain" description="ABC transmembrane type-1" evidence="10">
    <location>
        <begin position="20"/>
        <end position="296"/>
    </location>
</feature>
<dbReference type="InterPro" id="IPR036640">
    <property type="entry name" value="ABC1_TM_sf"/>
</dbReference>
<dbReference type="AlphaFoldDB" id="A0A449BIJ1"/>
<evidence type="ECO:0000256" key="2">
    <source>
        <dbReference type="ARBA" id="ARBA00005417"/>
    </source>
</evidence>
<dbReference type="InterPro" id="IPR003439">
    <property type="entry name" value="ABC_transporter-like_ATP-bd"/>
</dbReference>
<keyword evidence="5" id="KW-0067">ATP-binding</keyword>
<dbReference type="Proteomes" id="UP000290909">
    <property type="component" value="Chromosome"/>
</dbReference>
<dbReference type="GO" id="GO:0005886">
    <property type="term" value="C:plasma membrane"/>
    <property type="evidence" value="ECO:0007669"/>
    <property type="project" value="UniProtKB-SubCell"/>
</dbReference>
<keyword evidence="7 8" id="KW-0472">Membrane</keyword>
<accession>A0A449BIJ1</accession>
<comment type="subcellular location">
    <subcellularLocation>
        <location evidence="1">Cell membrane</location>
        <topology evidence="1">Multi-pass membrane protein</topology>
    </subcellularLocation>
</comment>
<feature type="transmembrane region" description="Helical" evidence="8">
    <location>
        <begin position="59"/>
        <end position="81"/>
    </location>
</feature>
<dbReference type="InterPro" id="IPR027417">
    <property type="entry name" value="P-loop_NTPase"/>
</dbReference>
<keyword evidence="6 8" id="KW-1133">Transmembrane helix</keyword>
<evidence type="ECO:0000259" key="9">
    <source>
        <dbReference type="PROSITE" id="PS50893"/>
    </source>
</evidence>
<dbReference type="InterPro" id="IPR003593">
    <property type="entry name" value="AAA+_ATPase"/>
</dbReference>
<dbReference type="RefSeq" id="WP_051659008.1">
    <property type="nucleotide sequence ID" value="NZ_LR215050.1"/>
</dbReference>
<evidence type="ECO:0000313" key="11">
    <source>
        <dbReference type="EMBL" id="VEU82223.1"/>
    </source>
</evidence>
<dbReference type="SUPFAM" id="SSF52540">
    <property type="entry name" value="P-loop containing nucleoside triphosphate hydrolases"/>
    <property type="match status" value="1"/>
</dbReference>
<dbReference type="Gene3D" id="3.40.50.300">
    <property type="entry name" value="P-loop containing nucleotide triphosphate hydrolases"/>
    <property type="match status" value="1"/>
</dbReference>
<dbReference type="InterPro" id="IPR039421">
    <property type="entry name" value="Type_1_exporter"/>
</dbReference>
<feature type="transmembrane region" description="Helical" evidence="8">
    <location>
        <begin position="244"/>
        <end position="262"/>
    </location>
</feature>
<dbReference type="CDD" id="cd18547">
    <property type="entry name" value="ABC_6TM_Tm288_like"/>
    <property type="match status" value="1"/>
</dbReference>
<reference evidence="11 12" key="1">
    <citation type="submission" date="2019-01" db="EMBL/GenBank/DDBJ databases">
        <authorList>
            <consortium name="Pathogen Informatics"/>
        </authorList>
    </citation>
    <scope>NUCLEOTIDE SEQUENCE [LARGE SCALE GENOMIC DNA]</scope>
    <source>
        <strain evidence="11 12">NCTC10172</strain>
    </source>
</reference>